<protein>
    <submittedName>
        <fullName evidence="2">Uncharacterized protein</fullName>
    </submittedName>
</protein>
<evidence type="ECO:0000256" key="1">
    <source>
        <dbReference type="SAM" id="MobiDB-lite"/>
    </source>
</evidence>
<dbReference type="EMBL" id="JAIWYP010000008">
    <property type="protein sequence ID" value="KAH3781466.1"/>
    <property type="molecule type" value="Genomic_DNA"/>
</dbReference>
<name>A0A9D4EN34_DREPO</name>
<feature type="region of interest" description="Disordered" evidence="1">
    <location>
        <begin position="1"/>
        <end position="28"/>
    </location>
</feature>
<evidence type="ECO:0000313" key="3">
    <source>
        <dbReference type="Proteomes" id="UP000828390"/>
    </source>
</evidence>
<organism evidence="2 3">
    <name type="scientific">Dreissena polymorpha</name>
    <name type="common">Zebra mussel</name>
    <name type="synonym">Mytilus polymorpha</name>
    <dbReference type="NCBI Taxonomy" id="45954"/>
    <lineage>
        <taxon>Eukaryota</taxon>
        <taxon>Metazoa</taxon>
        <taxon>Spiralia</taxon>
        <taxon>Lophotrochozoa</taxon>
        <taxon>Mollusca</taxon>
        <taxon>Bivalvia</taxon>
        <taxon>Autobranchia</taxon>
        <taxon>Heteroconchia</taxon>
        <taxon>Euheterodonta</taxon>
        <taxon>Imparidentia</taxon>
        <taxon>Neoheterodontei</taxon>
        <taxon>Myida</taxon>
        <taxon>Dreissenoidea</taxon>
        <taxon>Dreissenidae</taxon>
        <taxon>Dreissena</taxon>
    </lineage>
</organism>
<keyword evidence="3" id="KW-1185">Reference proteome</keyword>
<dbReference type="Proteomes" id="UP000828390">
    <property type="component" value="Unassembled WGS sequence"/>
</dbReference>
<feature type="compositionally biased region" description="Basic and acidic residues" evidence="1">
    <location>
        <begin position="17"/>
        <end position="27"/>
    </location>
</feature>
<comment type="caution">
    <text evidence="2">The sequence shown here is derived from an EMBL/GenBank/DDBJ whole genome shotgun (WGS) entry which is preliminary data.</text>
</comment>
<proteinExistence type="predicted"/>
<accession>A0A9D4EN34</accession>
<reference evidence="2" key="2">
    <citation type="submission" date="2020-11" db="EMBL/GenBank/DDBJ databases">
        <authorList>
            <person name="McCartney M.A."/>
            <person name="Auch B."/>
            <person name="Kono T."/>
            <person name="Mallez S."/>
            <person name="Becker A."/>
            <person name="Gohl D.M."/>
            <person name="Silverstein K.A.T."/>
            <person name="Koren S."/>
            <person name="Bechman K.B."/>
            <person name="Herman A."/>
            <person name="Abrahante J.E."/>
            <person name="Garbe J."/>
        </authorList>
    </citation>
    <scope>NUCLEOTIDE SEQUENCE</scope>
    <source>
        <strain evidence="2">Duluth1</strain>
        <tissue evidence="2">Whole animal</tissue>
    </source>
</reference>
<dbReference type="AlphaFoldDB" id="A0A9D4EN34"/>
<evidence type="ECO:0000313" key="2">
    <source>
        <dbReference type="EMBL" id="KAH3781466.1"/>
    </source>
</evidence>
<gene>
    <name evidence="2" type="ORF">DPMN_159296</name>
</gene>
<reference evidence="2" key="1">
    <citation type="journal article" date="2019" name="bioRxiv">
        <title>The Genome of the Zebra Mussel, Dreissena polymorpha: A Resource for Invasive Species Research.</title>
        <authorList>
            <person name="McCartney M.A."/>
            <person name="Auch B."/>
            <person name="Kono T."/>
            <person name="Mallez S."/>
            <person name="Zhang Y."/>
            <person name="Obille A."/>
            <person name="Becker A."/>
            <person name="Abrahante J.E."/>
            <person name="Garbe J."/>
            <person name="Badalamenti J.P."/>
            <person name="Herman A."/>
            <person name="Mangelson H."/>
            <person name="Liachko I."/>
            <person name="Sullivan S."/>
            <person name="Sone E.D."/>
            <person name="Koren S."/>
            <person name="Silverstein K.A.T."/>
            <person name="Beckman K.B."/>
            <person name="Gohl D.M."/>
        </authorList>
    </citation>
    <scope>NUCLEOTIDE SEQUENCE</scope>
    <source>
        <strain evidence="2">Duluth1</strain>
        <tissue evidence="2">Whole animal</tissue>
    </source>
</reference>
<sequence length="55" mass="6353">MEEFTHLTDTTGIQHKGSTEARIKRDESDLEEMQTHMINCTPYTTDPTLKTLSIR</sequence>